<gene>
    <name evidence="1" type="ORF">HMPREF0454_04895</name>
</gene>
<dbReference type="AlphaFoldDB" id="G9YE46"/>
<evidence type="ECO:0000313" key="2">
    <source>
        <dbReference type="Proteomes" id="UP000005959"/>
    </source>
</evidence>
<dbReference type="RefSeq" id="WP_004097253.1">
    <property type="nucleotide sequence ID" value="NZ_JH417559.1"/>
</dbReference>
<evidence type="ECO:0000313" key="1">
    <source>
        <dbReference type="EMBL" id="EHM37433.1"/>
    </source>
</evidence>
<dbReference type="HOGENOM" id="CLU_3153449_0_0_6"/>
<accession>G9YE46</accession>
<dbReference type="PATRIC" id="fig|1002364.3.peg.4400"/>
<comment type="caution">
    <text evidence="1">The sequence shown here is derived from an EMBL/GenBank/DDBJ whole genome shotgun (WGS) entry which is preliminary data.</text>
</comment>
<dbReference type="EMBL" id="AGCI01000118">
    <property type="protein sequence ID" value="EHM37433.1"/>
    <property type="molecule type" value="Genomic_DNA"/>
</dbReference>
<sequence>MIVVAGVLLEEAVEKLIAGVPFLTPIASIVTAVLVGSKDCSQCSDTVG</sequence>
<dbReference type="Proteomes" id="UP000005959">
    <property type="component" value="Unassembled WGS sequence"/>
</dbReference>
<organism evidence="1 2">
    <name type="scientific">Hafnia alvei ATCC 51873</name>
    <dbReference type="NCBI Taxonomy" id="1002364"/>
    <lineage>
        <taxon>Bacteria</taxon>
        <taxon>Pseudomonadati</taxon>
        <taxon>Pseudomonadota</taxon>
        <taxon>Gammaproteobacteria</taxon>
        <taxon>Enterobacterales</taxon>
        <taxon>Hafniaceae</taxon>
        <taxon>Hafnia</taxon>
    </lineage>
</organism>
<reference evidence="1 2" key="1">
    <citation type="submission" date="2011-08" db="EMBL/GenBank/DDBJ databases">
        <authorList>
            <person name="Weinstock G."/>
            <person name="Sodergren E."/>
            <person name="Clifton S."/>
            <person name="Fulton L."/>
            <person name="Fulton B."/>
            <person name="Courtney L."/>
            <person name="Fronick C."/>
            <person name="Harrison M."/>
            <person name="Strong C."/>
            <person name="Farmer C."/>
            <person name="Delahaunty K."/>
            <person name="Markovic C."/>
            <person name="Hall O."/>
            <person name="Minx P."/>
            <person name="Tomlinson C."/>
            <person name="Mitreva M."/>
            <person name="Hou S."/>
            <person name="Chen J."/>
            <person name="Wollam A."/>
            <person name="Pepin K.H."/>
            <person name="Johnson M."/>
            <person name="Bhonagiri V."/>
            <person name="Zhang X."/>
            <person name="Suruliraj S."/>
            <person name="Warren W."/>
            <person name="Chinwalla A."/>
            <person name="Mardis E.R."/>
            <person name="Wilson R.K."/>
        </authorList>
    </citation>
    <scope>NUCLEOTIDE SEQUENCE [LARGE SCALE GENOMIC DNA]</scope>
    <source>
        <strain evidence="1 2">ATCC 51873</strain>
    </source>
</reference>
<name>G9YE46_HAFAL</name>
<protein>
    <submittedName>
        <fullName evidence="1">Uncharacterized protein</fullName>
    </submittedName>
</protein>
<proteinExistence type="predicted"/>